<dbReference type="PANTHER" id="PTHR15703:SF3">
    <property type="entry name" value="GRANULE ASSOCIATED RAC AND RHOG EFFECTOR PROTEIN 1"/>
    <property type="match status" value="1"/>
</dbReference>
<gene>
    <name evidence="1" type="ORF">CK820_G0030134</name>
</gene>
<feature type="non-terminal residue" evidence="1">
    <location>
        <position position="31"/>
    </location>
</feature>
<organism evidence="1">
    <name type="scientific">Pan troglodytes</name>
    <name type="common">Chimpanzee</name>
    <dbReference type="NCBI Taxonomy" id="9598"/>
    <lineage>
        <taxon>Eukaryota</taxon>
        <taxon>Metazoa</taxon>
        <taxon>Chordata</taxon>
        <taxon>Craniata</taxon>
        <taxon>Vertebrata</taxon>
        <taxon>Euteleostomi</taxon>
        <taxon>Mammalia</taxon>
        <taxon>Eutheria</taxon>
        <taxon>Euarchontoglires</taxon>
        <taxon>Primates</taxon>
        <taxon>Haplorrhini</taxon>
        <taxon>Catarrhini</taxon>
        <taxon>Hominidae</taxon>
        <taxon>Pan</taxon>
    </lineage>
</organism>
<dbReference type="PANTHER" id="PTHR15703">
    <property type="entry name" value="RIKEN CDNA 4931406P16 GENE"/>
    <property type="match status" value="1"/>
</dbReference>
<protein>
    <submittedName>
        <fullName evidence="1">KIAA0355 isoform 3</fullName>
    </submittedName>
</protein>
<sequence>MYCCSAQDSKMDYKRRFLLGGSKQKVQQHQQ</sequence>
<evidence type="ECO:0000313" key="1">
    <source>
        <dbReference type="EMBL" id="PNI95530.1"/>
    </source>
</evidence>
<name>A0A2J8QGZ8_PANTR</name>
<dbReference type="AlphaFoldDB" id="A0A2J8QGZ8"/>
<dbReference type="InterPro" id="IPR043385">
    <property type="entry name" value="GARRE1"/>
</dbReference>
<proteinExistence type="predicted"/>
<dbReference type="EMBL" id="NBAG03000037">
    <property type="protein sequence ID" value="PNI95530.1"/>
    <property type="molecule type" value="Genomic_DNA"/>
</dbReference>
<comment type="caution">
    <text evidence="1">The sequence shown here is derived from an EMBL/GenBank/DDBJ whole genome shotgun (WGS) entry which is preliminary data.</text>
</comment>
<accession>A0A2J8QGZ8</accession>
<reference evidence="1" key="1">
    <citation type="submission" date="2017-12" db="EMBL/GenBank/DDBJ databases">
        <title>High-resolution comparative analysis of great ape genomes.</title>
        <authorList>
            <person name="Pollen A."/>
            <person name="Hastie A."/>
            <person name="Hormozdiari F."/>
            <person name="Dougherty M."/>
            <person name="Liu R."/>
            <person name="Chaisson M."/>
            <person name="Hoppe E."/>
            <person name="Hill C."/>
            <person name="Pang A."/>
            <person name="Hillier L."/>
            <person name="Baker C."/>
            <person name="Armstrong J."/>
            <person name="Shendure J."/>
            <person name="Paten B."/>
            <person name="Wilson R."/>
            <person name="Chao H."/>
            <person name="Schneider V."/>
            <person name="Ventura M."/>
            <person name="Kronenberg Z."/>
            <person name="Murali S."/>
            <person name="Gordon D."/>
            <person name="Cantsilieris S."/>
            <person name="Munson K."/>
            <person name="Nelson B."/>
            <person name="Raja A."/>
            <person name="Underwood J."/>
            <person name="Diekhans M."/>
            <person name="Fiddes I."/>
            <person name="Haussler D."/>
            <person name="Eichler E."/>
        </authorList>
    </citation>
    <scope>NUCLEOTIDE SEQUENCE [LARGE SCALE GENOMIC DNA]</scope>
    <source>
        <strain evidence="1">Yerkes chimp pedigree #C0471</strain>
    </source>
</reference>